<protein>
    <submittedName>
        <fullName evidence="3">Cupin domain-containing protein</fullName>
    </submittedName>
</protein>
<dbReference type="PANTHER" id="PTHR43698">
    <property type="entry name" value="RIBD C-TERMINAL DOMAIN CONTAINING PROTEIN"/>
    <property type="match status" value="1"/>
</dbReference>
<dbReference type="InterPro" id="IPR014710">
    <property type="entry name" value="RmlC-like_jellyroll"/>
</dbReference>
<organism evidence="3 4">
    <name type="scientific">Rhizobium phaseoli</name>
    <dbReference type="NCBI Taxonomy" id="396"/>
    <lineage>
        <taxon>Bacteria</taxon>
        <taxon>Pseudomonadati</taxon>
        <taxon>Pseudomonadota</taxon>
        <taxon>Alphaproteobacteria</taxon>
        <taxon>Hyphomicrobiales</taxon>
        <taxon>Rhizobiaceae</taxon>
        <taxon>Rhizobium/Agrobacterium group</taxon>
        <taxon>Rhizobium</taxon>
    </lineage>
</organism>
<reference evidence="3 4" key="1">
    <citation type="submission" date="2019-12" db="EMBL/GenBank/DDBJ databases">
        <title>Rhizobium genotypes associated with high levels of biological nitrogen fixation by grain legumes in a temperate-maritime cropping system.</title>
        <authorList>
            <person name="Maluk M."/>
            <person name="Francesc Ferrando Molina F."/>
            <person name="Lopez Del Egido L."/>
            <person name="Lafos M."/>
            <person name="Langarica-Fuentes A."/>
            <person name="Gebre Yohannes G."/>
            <person name="Young M.W."/>
            <person name="Martin P."/>
            <person name="Gantlett R."/>
            <person name="Kenicer G."/>
            <person name="Hawes C."/>
            <person name="Begg G.S."/>
            <person name="Quilliam R.S."/>
            <person name="Squire G.R."/>
            <person name="Poole P.S."/>
            <person name="Young P.W."/>
            <person name="Iannetta P.M."/>
            <person name="James E.K."/>
        </authorList>
    </citation>
    <scope>NUCLEOTIDE SEQUENCE [LARGE SCALE GENOMIC DNA]</scope>
    <source>
        <strain evidence="3 4">JHI366</strain>
    </source>
</reference>
<sequence length="134" mass="14510">MSASNPTTMTLRRPGRAVRSPEGVATAPFWVEMLLEGGADRENTAMRATLDPGTITRWHTHPRGQLLYVLSGHGLAQNEGGPVEDLRAGDAVWFAAGERHWHGAADDSPFSYISIQAAENGSTVEWLQAVEARS</sequence>
<dbReference type="Gene3D" id="2.60.120.10">
    <property type="entry name" value="Jelly Rolls"/>
    <property type="match status" value="1"/>
</dbReference>
<dbReference type="InterPro" id="IPR011051">
    <property type="entry name" value="RmlC_Cupin_sf"/>
</dbReference>
<feature type="domain" description="Cupin type-2" evidence="2">
    <location>
        <begin position="47"/>
        <end position="115"/>
    </location>
</feature>
<comment type="caution">
    <text evidence="3">The sequence shown here is derived from an EMBL/GenBank/DDBJ whole genome shotgun (WGS) entry which is preliminary data.</text>
</comment>
<evidence type="ECO:0000313" key="3">
    <source>
        <dbReference type="EMBL" id="NEJ70444.1"/>
    </source>
</evidence>
<evidence type="ECO:0000259" key="2">
    <source>
        <dbReference type="Pfam" id="PF07883"/>
    </source>
</evidence>
<proteinExistence type="predicted"/>
<dbReference type="RefSeq" id="WP_164008209.1">
    <property type="nucleotide sequence ID" value="NZ_WUFT01000004.1"/>
</dbReference>
<dbReference type="SUPFAM" id="SSF51182">
    <property type="entry name" value="RmlC-like cupins"/>
    <property type="match status" value="1"/>
</dbReference>
<dbReference type="Pfam" id="PF07883">
    <property type="entry name" value="Cupin_2"/>
    <property type="match status" value="1"/>
</dbReference>
<feature type="compositionally biased region" description="Polar residues" evidence="1">
    <location>
        <begin position="1"/>
        <end position="10"/>
    </location>
</feature>
<evidence type="ECO:0000313" key="4">
    <source>
        <dbReference type="Proteomes" id="UP000471753"/>
    </source>
</evidence>
<dbReference type="EMBL" id="WUFT01000004">
    <property type="protein sequence ID" value="NEJ70444.1"/>
    <property type="molecule type" value="Genomic_DNA"/>
</dbReference>
<feature type="region of interest" description="Disordered" evidence="1">
    <location>
        <begin position="1"/>
        <end position="20"/>
    </location>
</feature>
<gene>
    <name evidence="3" type="ORF">GR197_07805</name>
</gene>
<dbReference type="InterPro" id="IPR047263">
    <property type="entry name" value="HNL-like_cupin"/>
</dbReference>
<accession>A0A7K3UAP9</accession>
<name>A0A7K3UAP9_9HYPH</name>
<dbReference type="AlphaFoldDB" id="A0A7K3UAP9"/>
<evidence type="ECO:0000256" key="1">
    <source>
        <dbReference type="SAM" id="MobiDB-lite"/>
    </source>
</evidence>
<dbReference type="InterPro" id="IPR013096">
    <property type="entry name" value="Cupin_2"/>
</dbReference>
<dbReference type="Proteomes" id="UP000471753">
    <property type="component" value="Unassembled WGS sequence"/>
</dbReference>
<dbReference type="PANTHER" id="PTHR43698:SF1">
    <property type="entry name" value="BLL4564 PROTEIN"/>
    <property type="match status" value="1"/>
</dbReference>
<dbReference type="CDD" id="cd02233">
    <property type="entry name" value="cupin_HNL-like"/>
    <property type="match status" value="1"/>
</dbReference>